<dbReference type="Pfam" id="PF21993">
    <property type="entry name" value="TetR_C_13_2"/>
    <property type="match status" value="1"/>
</dbReference>
<dbReference type="RefSeq" id="WP_147158080.1">
    <property type="nucleotide sequence ID" value="NZ_BJYR01000003.1"/>
</dbReference>
<dbReference type="InterPro" id="IPR009057">
    <property type="entry name" value="Homeodomain-like_sf"/>
</dbReference>
<keyword evidence="1" id="KW-0805">Transcription regulation</keyword>
<dbReference type="Proteomes" id="UP000321464">
    <property type="component" value="Unassembled WGS sequence"/>
</dbReference>
<dbReference type="PROSITE" id="PS50977">
    <property type="entry name" value="HTH_TETR_2"/>
    <property type="match status" value="1"/>
</dbReference>
<dbReference type="EMBL" id="BJYR01000003">
    <property type="protein sequence ID" value="GEN98691.1"/>
    <property type="molecule type" value="Genomic_DNA"/>
</dbReference>
<dbReference type="SUPFAM" id="SSF48498">
    <property type="entry name" value="Tetracyclin repressor-like, C-terminal domain"/>
    <property type="match status" value="1"/>
</dbReference>
<reference evidence="6 7" key="1">
    <citation type="submission" date="2019-07" db="EMBL/GenBank/DDBJ databases">
        <title>Whole genome shotgun sequence of Novosphingobium sediminis NBRC 106119.</title>
        <authorList>
            <person name="Hosoyama A."/>
            <person name="Uohara A."/>
            <person name="Ohji S."/>
            <person name="Ichikawa N."/>
        </authorList>
    </citation>
    <scope>NUCLEOTIDE SEQUENCE [LARGE SCALE GENOMIC DNA]</scope>
    <source>
        <strain evidence="6 7">NBRC 106119</strain>
    </source>
</reference>
<evidence type="ECO:0000313" key="7">
    <source>
        <dbReference type="Proteomes" id="UP000321464"/>
    </source>
</evidence>
<dbReference type="Pfam" id="PF00440">
    <property type="entry name" value="TetR_N"/>
    <property type="match status" value="1"/>
</dbReference>
<dbReference type="PRINTS" id="PR00455">
    <property type="entry name" value="HTHTETR"/>
</dbReference>
<dbReference type="InterPro" id="IPR054156">
    <property type="entry name" value="YxaF_TetR_C"/>
</dbReference>
<dbReference type="PANTHER" id="PTHR47506:SF3">
    <property type="entry name" value="HTH-TYPE TRANSCRIPTIONAL REGULATOR LMRA"/>
    <property type="match status" value="1"/>
</dbReference>
<dbReference type="Gene3D" id="1.10.357.10">
    <property type="entry name" value="Tetracycline Repressor, domain 2"/>
    <property type="match status" value="1"/>
</dbReference>
<keyword evidence="7" id="KW-1185">Reference proteome</keyword>
<dbReference type="InterPro" id="IPR001647">
    <property type="entry name" value="HTH_TetR"/>
</dbReference>
<name>A0A512AG67_9SPHN</name>
<gene>
    <name evidence="6" type="ORF">NSE01_05240</name>
</gene>
<evidence type="ECO:0000313" key="6">
    <source>
        <dbReference type="EMBL" id="GEN98691.1"/>
    </source>
</evidence>
<dbReference type="GO" id="GO:0003677">
    <property type="term" value="F:DNA binding"/>
    <property type="evidence" value="ECO:0007669"/>
    <property type="project" value="UniProtKB-UniRule"/>
</dbReference>
<evidence type="ECO:0000256" key="1">
    <source>
        <dbReference type="ARBA" id="ARBA00023015"/>
    </source>
</evidence>
<comment type="caution">
    <text evidence="6">The sequence shown here is derived from an EMBL/GenBank/DDBJ whole genome shotgun (WGS) entry which is preliminary data.</text>
</comment>
<proteinExistence type="predicted"/>
<organism evidence="6 7">
    <name type="scientific">Novosphingobium sediminis</name>
    <dbReference type="NCBI Taxonomy" id="707214"/>
    <lineage>
        <taxon>Bacteria</taxon>
        <taxon>Pseudomonadati</taxon>
        <taxon>Pseudomonadota</taxon>
        <taxon>Alphaproteobacteria</taxon>
        <taxon>Sphingomonadales</taxon>
        <taxon>Sphingomonadaceae</taxon>
        <taxon>Novosphingobium</taxon>
    </lineage>
</organism>
<keyword evidence="2 4" id="KW-0238">DNA-binding</keyword>
<dbReference type="PANTHER" id="PTHR47506">
    <property type="entry name" value="TRANSCRIPTIONAL REGULATORY PROTEIN"/>
    <property type="match status" value="1"/>
</dbReference>
<feature type="DNA-binding region" description="H-T-H motif" evidence="4">
    <location>
        <begin position="27"/>
        <end position="46"/>
    </location>
</feature>
<evidence type="ECO:0000256" key="3">
    <source>
        <dbReference type="ARBA" id="ARBA00023163"/>
    </source>
</evidence>
<sequence length="190" mass="20347">MAAARHRQSIVDAAVRLFRQRGYAATGLNDLVKESGAPKGSLYHYFPEGKPAIAAAAVEEAGLRVLRTFEEVAARTTTTAELVVEHAHLLAGWMQASGFRDGCPITTILLELAPEDEKVAEAGRNAFAGRLALLRDRLIKDGYDAVSAENLALVCTNAVQGSLVMARIESSCAPIERTAAQLARMLESKA</sequence>
<dbReference type="SUPFAM" id="SSF46689">
    <property type="entry name" value="Homeodomain-like"/>
    <property type="match status" value="1"/>
</dbReference>
<evidence type="ECO:0000256" key="4">
    <source>
        <dbReference type="PROSITE-ProRule" id="PRU00335"/>
    </source>
</evidence>
<dbReference type="AlphaFoldDB" id="A0A512AG67"/>
<accession>A0A512AG67</accession>
<evidence type="ECO:0000256" key="2">
    <source>
        <dbReference type="ARBA" id="ARBA00023125"/>
    </source>
</evidence>
<keyword evidence="3" id="KW-0804">Transcription</keyword>
<evidence type="ECO:0000259" key="5">
    <source>
        <dbReference type="PROSITE" id="PS50977"/>
    </source>
</evidence>
<protein>
    <submittedName>
        <fullName evidence="6">TetR family transcriptional regulator</fullName>
    </submittedName>
</protein>
<dbReference type="OrthoDB" id="9811084at2"/>
<dbReference type="InterPro" id="IPR036271">
    <property type="entry name" value="Tet_transcr_reg_TetR-rel_C_sf"/>
</dbReference>
<feature type="domain" description="HTH tetR-type" evidence="5">
    <location>
        <begin position="4"/>
        <end position="64"/>
    </location>
</feature>